<dbReference type="NCBIfam" id="NF040519">
    <property type="entry name" value="Sbal_3080_fam"/>
    <property type="match status" value="1"/>
</dbReference>
<name>A0ABY4VXF4_9BURK</name>
<keyword evidence="3" id="KW-1185">Reference proteome</keyword>
<dbReference type="RefSeq" id="WP_232962956.1">
    <property type="nucleotide sequence ID" value="NZ_CP054626.1"/>
</dbReference>
<dbReference type="EMBL" id="CP098736">
    <property type="protein sequence ID" value="USE80063.1"/>
    <property type="molecule type" value="Genomic_DNA"/>
</dbReference>
<keyword evidence="2" id="KW-0449">Lipoprotein</keyword>
<reference evidence="2" key="1">
    <citation type="submission" date="2022-06" db="EMBL/GenBank/DDBJ databases">
        <title>Complete genome sequence and characterization of Cupriavidus gilardii QJ1 isolated from contaminating cells.</title>
        <authorList>
            <person name="Qi J."/>
        </authorList>
    </citation>
    <scope>NUCLEOTIDE SEQUENCE</scope>
    <source>
        <strain evidence="2">QJ1</strain>
    </source>
</reference>
<gene>
    <name evidence="2" type="ORF">NDR89_26290</name>
</gene>
<evidence type="ECO:0000313" key="3">
    <source>
        <dbReference type="Proteomes" id="UP001056648"/>
    </source>
</evidence>
<proteinExistence type="predicted"/>
<evidence type="ECO:0000256" key="1">
    <source>
        <dbReference type="SAM" id="MobiDB-lite"/>
    </source>
</evidence>
<evidence type="ECO:0000313" key="2">
    <source>
        <dbReference type="EMBL" id="USE80063.1"/>
    </source>
</evidence>
<sequence length="207" mass="21596">MTSALPRRGRAAFAVSSARAGLLTMSALTALTVLTAGCATYQSVSPAEAAPPADPIAAMVRIDPDLGASFCVIDSPAGRAPFAATLLQSLQRRGFEARLLPPGSSVAACTLTATYAATSQSYWRTFLSTADITVYRRGERVGKAVYDARRSQGGVNLSHLIDPQQKIDELVDQLFPGRLPHPEARDRNASPSEPNSGAGQGAAATPA</sequence>
<organism evidence="2 3">
    <name type="scientific">Cupriavidus gilardii</name>
    <dbReference type="NCBI Taxonomy" id="82541"/>
    <lineage>
        <taxon>Bacteria</taxon>
        <taxon>Pseudomonadati</taxon>
        <taxon>Pseudomonadota</taxon>
        <taxon>Betaproteobacteria</taxon>
        <taxon>Burkholderiales</taxon>
        <taxon>Burkholderiaceae</taxon>
        <taxon>Cupriavidus</taxon>
    </lineage>
</organism>
<dbReference type="Proteomes" id="UP001056648">
    <property type="component" value="Chromosome 2"/>
</dbReference>
<dbReference type="GeneID" id="70688732"/>
<accession>A0ABY4VXF4</accession>
<protein>
    <submittedName>
        <fullName evidence="2">Sbal_3080 family lipoprotein</fullName>
    </submittedName>
</protein>
<feature type="region of interest" description="Disordered" evidence="1">
    <location>
        <begin position="176"/>
        <end position="207"/>
    </location>
</feature>